<reference evidence="1 2" key="1">
    <citation type="journal article" date="2024" name="Curr. Microbiol.">
        <title>Luteibacter sahnii sp. nov., A Novel Yellow-Colored Xanthomonadin Pigment Producing Probiotic Bacterium from Healthy Rice Seed Microbiome.</title>
        <authorList>
            <person name="Jaiswal G."/>
            <person name="Rana R."/>
            <person name="Nayak P.K."/>
            <person name="Chouhan R."/>
            <person name="Gandhi S.G."/>
            <person name="Patel H.K."/>
            <person name="Patil P.B."/>
        </authorList>
    </citation>
    <scope>NUCLEOTIDE SEQUENCE [LARGE SCALE GENOMIC DNA]</scope>
    <source>
        <strain evidence="1 2">PPL201</strain>
    </source>
</reference>
<gene>
    <name evidence="1" type="ORF">P3W24_13170</name>
</gene>
<dbReference type="Proteomes" id="UP001528850">
    <property type="component" value="Unassembled WGS sequence"/>
</dbReference>
<comment type="caution">
    <text evidence="1">The sequence shown here is derived from an EMBL/GenBank/DDBJ whole genome shotgun (WGS) entry which is preliminary data.</text>
</comment>
<evidence type="ECO:0000313" key="2">
    <source>
        <dbReference type="Proteomes" id="UP001528850"/>
    </source>
</evidence>
<keyword evidence="2" id="KW-1185">Reference proteome</keyword>
<dbReference type="EMBL" id="JARJJS010000003">
    <property type="protein sequence ID" value="MDF4025922.1"/>
    <property type="molecule type" value="Genomic_DNA"/>
</dbReference>
<sequence>MKLLRDFIRLRTAGRSTLRRRAAHRHVWTVTVPAPIQTRTPTVALDMHWHRESGQSRPVARWHEHIEKPSR</sequence>
<protein>
    <submittedName>
        <fullName evidence="1">Uncharacterized protein</fullName>
    </submittedName>
</protein>
<proteinExistence type="predicted"/>
<evidence type="ECO:0000313" key="1">
    <source>
        <dbReference type="EMBL" id="MDF4025922.1"/>
    </source>
</evidence>
<dbReference type="RefSeq" id="WP_320551856.1">
    <property type="nucleotide sequence ID" value="NZ_JAQLOK010000004.1"/>
</dbReference>
<organism evidence="1 2">
    <name type="scientific">Luteibacter sahnii</name>
    <dbReference type="NCBI Taxonomy" id="3021977"/>
    <lineage>
        <taxon>Bacteria</taxon>
        <taxon>Pseudomonadati</taxon>
        <taxon>Pseudomonadota</taxon>
        <taxon>Gammaproteobacteria</taxon>
        <taxon>Lysobacterales</taxon>
        <taxon>Rhodanobacteraceae</taxon>
        <taxon>Luteibacter</taxon>
    </lineage>
</organism>
<accession>A0ABT6BCZ4</accession>
<name>A0ABT6BCZ4_9GAMM</name>